<comment type="caution">
    <text evidence="2">The sequence shown here is derived from an EMBL/GenBank/DDBJ whole genome shotgun (WGS) entry which is preliminary data.</text>
</comment>
<dbReference type="AlphaFoldDB" id="A0A6A8DEW7"/>
<name>A0A6A8DEW7_9BACI</name>
<dbReference type="InterPro" id="IPR013149">
    <property type="entry name" value="ADH-like_C"/>
</dbReference>
<dbReference type="InterPro" id="IPR014188">
    <property type="entry name" value="Acrylyl-CoA_reductase_AcuI"/>
</dbReference>
<dbReference type="Proteomes" id="UP000799092">
    <property type="component" value="Unassembled WGS sequence"/>
</dbReference>
<dbReference type="GO" id="GO:0043958">
    <property type="term" value="F:acryloyl-CoA reductase (NADH) activity"/>
    <property type="evidence" value="ECO:0007669"/>
    <property type="project" value="UniProtKB-EC"/>
</dbReference>
<feature type="domain" description="Enoyl reductase (ER)" evidence="1">
    <location>
        <begin position="14"/>
        <end position="327"/>
    </location>
</feature>
<dbReference type="InterPro" id="IPR036291">
    <property type="entry name" value="NAD(P)-bd_dom_sf"/>
</dbReference>
<reference evidence="2" key="1">
    <citation type="submission" date="2019-11" db="EMBL/GenBank/DDBJ databases">
        <authorList>
            <person name="Li J."/>
        </authorList>
    </citation>
    <scope>NUCLEOTIDE SEQUENCE</scope>
    <source>
        <strain evidence="2">B6B</strain>
    </source>
</reference>
<dbReference type="InterPro" id="IPR051397">
    <property type="entry name" value="Zn-ADH-like_protein"/>
</dbReference>
<evidence type="ECO:0000313" key="3">
    <source>
        <dbReference type="Proteomes" id="UP000799092"/>
    </source>
</evidence>
<dbReference type="InterPro" id="IPR013154">
    <property type="entry name" value="ADH-like_N"/>
</dbReference>
<proteinExistence type="predicted"/>
<evidence type="ECO:0000259" key="1">
    <source>
        <dbReference type="SMART" id="SM00829"/>
    </source>
</evidence>
<dbReference type="Gene3D" id="3.90.180.10">
    <property type="entry name" value="Medium-chain alcohol dehydrogenases, catalytic domain"/>
    <property type="match status" value="1"/>
</dbReference>
<dbReference type="PANTHER" id="PTHR43677:SF1">
    <property type="entry name" value="ACRYLYL-COA REDUCTASE ACUI-RELATED"/>
    <property type="match status" value="1"/>
</dbReference>
<keyword evidence="2" id="KW-0560">Oxidoreductase</keyword>
<accession>A0A6A8DEW7</accession>
<keyword evidence="3" id="KW-1185">Reference proteome</keyword>
<dbReference type="PANTHER" id="PTHR43677">
    <property type="entry name" value="SHORT-CHAIN DEHYDROGENASE/REDUCTASE"/>
    <property type="match status" value="1"/>
</dbReference>
<dbReference type="InterPro" id="IPR020843">
    <property type="entry name" value="ER"/>
</dbReference>
<dbReference type="CDD" id="cd08289">
    <property type="entry name" value="MDR_yhfp_like"/>
    <property type="match status" value="1"/>
</dbReference>
<dbReference type="Pfam" id="PF00107">
    <property type="entry name" value="ADH_zinc_N"/>
    <property type="match status" value="1"/>
</dbReference>
<dbReference type="SUPFAM" id="SSF50129">
    <property type="entry name" value="GroES-like"/>
    <property type="match status" value="1"/>
</dbReference>
<dbReference type="SUPFAM" id="SSF51735">
    <property type="entry name" value="NAD(P)-binding Rossmann-fold domains"/>
    <property type="match status" value="1"/>
</dbReference>
<dbReference type="EMBL" id="WJNG01000015">
    <property type="protein sequence ID" value="MRH44248.1"/>
    <property type="molecule type" value="Genomic_DNA"/>
</dbReference>
<dbReference type="Pfam" id="PF08240">
    <property type="entry name" value="ADH_N"/>
    <property type="match status" value="1"/>
</dbReference>
<dbReference type="InterPro" id="IPR011032">
    <property type="entry name" value="GroES-like_sf"/>
</dbReference>
<protein>
    <submittedName>
        <fullName evidence="2">Acryloyl-CoA reductase</fullName>
        <ecNumber evidence="2">1.3.1.95</ecNumber>
    </submittedName>
</protein>
<organism evidence="2 3">
    <name type="scientific">Aquibacillus halophilus</name>
    <dbReference type="NCBI Taxonomy" id="930132"/>
    <lineage>
        <taxon>Bacteria</taxon>
        <taxon>Bacillati</taxon>
        <taxon>Bacillota</taxon>
        <taxon>Bacilli</taxon>
        <taxon>Bacillales</taxon>
        <taxon>Bacillaceae</taxon>
        <taxon>Aquibacillus</taxon>
    </lineage>
</organism>
<gene>
    <name evidence="2" type="ORF">GH741_16515</name>
</gene>
<dbReference type="Gene3D" id="3.40.50.720">
    <property type="entry name" value="NAD(P)-binding Rossmann-like Domain"/>
    <property type="match status" value="1"/>
</dbReference>
<dbReference type="NCBIfam" id="TIGR02823">
    <property type="entry name" value="oxido_YhdH"/>
    <property type="match status" value="1"/>
</dbReference>
<sequence>MKQSFKAFRLDKQGEDFSARVDELLLVDLPDSEVLIEVHYSSVNYKDGLASTPNSSIVKSYPFVPGIDLAGIVVESKDERFKRGDQVIATSYEIGVSHYGGYSEYAKIPANWIVPLPEGMSLKESMVYGTAGFTAALSIYRLEQVGLTPNKGKVLVTGASGGVGSMAVAMLAKSGYHVVASTGKESAHPFLYELGAKEVISREEVYEDKVRPLDKQLWAAAIDPVGGQTLASILSKINYGGAVAVSGLTGGTAIPTAVFPFILRGVSLIGIDSAYCPMEVRKQVWERMTGDLKPKSLEYLSTEITFKELPETLSNILNGKIQGRTIVRIH</sequence>
<dbReference type="EC" id="1.3.1.95" evidence="2"/>
<dbReference type="RefSeq" id="WP_153737860.1">
    <property type="nucleotide sequence ID" value="NZ_WJNG01000015.1"/>
</dbReference>
<dbReference type="OrthoDB" id="9782155at2"/>
<dbReference type="GO" id="GO:0043957">
    <property type="term" value="F:acryloyl-CoA reductase (NADPH) activity"/>
    <property type="evidence" value="ECO:0007669"/>
    <property type="project" value="TreeGrafter"/>
</dbReference>
<dbReference type="SMART" id="SM00829">
    <property type="entry name" value="PKS_ER"/>
    <property type="match status" value="1"/>
</dbReference>
<evidence type="ECO:0000313" key="2">
    <source>
        <dbReference type="EMBL" id="MRH44248.1"/>
    </source>
</evidence>